<feature type="signal peptide" evidence="6">
    <location>
        <begin position="1"/>
        <end position="20"/>
    </location>
</feature>
<gene>
    <name evidence="9" type="primary">tpbg1a</name>
</gene>
<evidence type="ECO:0000256" key="2">
    <source>
        <dbReference type="ARBA" id="ARBA00022729"/>
    </source>
</evidence>
<dbReference type="Pfam" id="PF13855">
    <property type="entry name" value="LRR_8"/>
    <property type="match status" value="2"/>
</dbReference>
<dbReference type="Gene3D" id="3.80.10.10">
    <property type="entry name" value="Ribonuclease Inhibitor"/>
    <property type="match status" value="1"/>
</dbReference>
<dbReference type="PANTHER" id="PTHR24364:SF22">
    <property type="entry name" value="TROPHOBLAST GLYCOPROTEIN A-RELATED"/>
    <property type="match status" value="1"/>
</dbReference>
<feature type="chain" id="PRO_5044328540" description="Trophoblast glycoprotein-like" evidence="6">
    <location>
        <begin position="21"/>
        <end position="400"/>
    </location>
</feature>
<accession>A0AAY4AB42</accession>
<dbReference type="Pfam" id="PF00560">
    <property type="entry name" value="LRR_1"/>
    <property type="match status" value="1"/>
</dbReference>
<dbReference type="GeneID" id="114789840"/>
<keyword evidence="5" id="KW-1133">Transmembrane helix</keyword>
<keyword evidence="2 6" id="KW-0732">Signal</keyword>
<dbReference type="PROSITE" id="PS51450">
    <property type="entry name" value="LRR"/>
    <property type="match status" value="1"/>
</dbReference>
<evidence type="ECO:0000259" key="7">
    <source>
        <dbReference type="SMART" id="SM00013"/>
    </source>
</evidence>
<reference evidence="9" key="2">
    <citation type="submission" date="2025-08" db="UniProtKB">
        <authorList>
            <consortium name="Ensembl"/>
        </authorList>
    </citation>
    <scope>IDENTIFICATION</scope>
</reference>
<dbReference type="SMART" id="SM00082">
    <property type="entry name" value="LRRCT"/>
    <property type="match status" value="1"/>
</dbReference>
<dbReference type="SMART" id="SM00013">
    <property type="entry name" value="LRRNT"/>
    <property type="match status" value="1"/>
</dbReference>
<reference evidence="9 10" key="1">
    <citation type="submission" date="2020-06" db="EMBL/GenBank/DDBJ databases">
        <authorList>
            <consortium name="Wellcome Sanger Institute Data Sharing"/>
        </authorList>
    </citation>
    <scope>NUCLEOTIDE SEQUENCE [LARGE SCALE GENOMIC DNA]</scope>
</reference>
<keyword evidence="5" id="KW-0472">Membrane</keyword>
<evidence type="ECO:0000256" key="5">
    <source>
        <dbReference type="SAM" id="Phobius"/>
    </source>
</evidence>
<evidence type="ECO:0000313" key="10">
    <source>
        <dbReference type="Proteomes" id="UP000694580"/>
    </source>
</evidence>
<evidence type="ECO:0000313" key="9">
    <source>
        <dbReference type="Ensembl" id="ENSDCDP00010005295.1"/>
    </source>
</evidence>
<reference evidence="9" key="3">
    <citation type="submission" date="2025-09" db="UniProtKB">
        <authorList>
            <consortium name="Ensembl"/>
        </authorList>
    </citation>
    <scope>IDENTIFICATION</scope>
</reference>
<dbReference type="RefSeq" id="XP_028835069.1">
    <property type="nucleotide sequence ID" value="XM_028979236.1"/>
</dbReference>
<evidence type="ECO:0008006" key="11">
    <source>
        <dbReference type="Google" id="ProtNLM"/>
    </source>
</evidence>
<sequence>MRVFLLWFCGALCASSSSLGFYARCPSGCQCFPPSRTVRCASRGLSAVPHAIPGYATNLFFVGNTVRKIRPESFVGLDNVTSLVLSNNGITELSSHTFSSLTMLRSLNLDGNQLVLIHPEAFWVPGSPIQDLHLSGSLYNHTSLMDLITALRWGGLGNLLHLDLSGNHILLLPPGLFSPLPNLRQLCLANNSLVAVYNSTFSGVERLELLDLTGNTFTSFSTEGLHQLERLARARLLLGRNPYLCTCGMEQFAAWVNSSRVRVGDLDGLLCASPPQMNHITVRSLTASVLGCHGNILSEVGEMGLHTSYVFLGLVCGLVGMVFLLVLYLNRKGINKYITDIREACRDILEGYQYRYEIDSDPRIRHVGTNSQQGRISKSNHQQQSPADVSTNQIPTTISL</sequence>
<dbReference type="InterPro" id="IPR032675">
    <property type="entry name" value="LRR_dom_sf"/>
</dbReference>
<dbReference type="InterPro" id="IPR003591">
    <property type="entry name" value="Leu-rich_rpt_typical-subtyp"/>
</dbReference>
<dbReference type="AlphaFoldDB" id="A0AAY4AB42"/>
<proteinExistence type="predicted"/>
<feature type="domain" description="LRRCT" evidence="8">
    <location>
        <begin position="241"/>
        <end position="293"/>
    </location>
</feature>
<evidence type="ECO:0000256" key="3">
    <source>
        <dbReference type="ARBA" id="ARBA00022737"/>
    </source>
</evidence>
<evidence type="ECO:0000256" key="4">
    <source>
        <dbReference type="SAM" id="MobiDB-lite"/>
    </source>
</evidence>
<dbReference type="InterPro" id="IPR000483">
    <property type="entry name" value="Cys-rich_flank_reg_C"/>
</dbReference>
<dbReference type="GO" id="GO:0090090">
    <property type="term" value="P:negative regulation of canonical Wnt signaling pathway"/>
    <property type="evidence" value="ECO:0007669"/>
    <property type="project" value="TreeGrafter"/>
</dbReference>
<keyword evidence="1" id="KW-0433">Leucine-rich repeat</keyword>
<evidence type="ECO:0000256" key="1">
    <source>
        <dbReference type="ARBA" id="ARBA00022614"/>
    </source>
</evidence>
<dbReference type="GO" id="GO:0005886">
    <property type="term" value="C:plasma membrane"/>
    <property type="evidence" value="ECO:0007669"/>
    <property type="project" value="TreeGrafter"/>
</dbReference>
<keyword evidence="10" id="KW-1185">Reference proteome</keyword>
<keyword evidence="5" id="KW-0812">Transmembrane</keyword>
<organism evidence="9 10">
    <name type="scientific">Denticeps clupeoides</name>
    <name type="common">denticle herring</name>
    <dbReference type="NCBI Taxonomy" id="299321"/>
    <lineage>
        <taxon>Eukaryota</taxon>
        <taxon>Metazoa</taxon>
        <taxon>Chordata</taxon>
        <taxon>Craniata</taxon>
        <taxon>Vertebrata</taxon>
        <taxon>Euteleostomi</taxon>
        <taxon>Actinopterygii</taxon>
        <taxon>Neopterygii</taxon>
        <taxon>Teleostei</taxon>
        <taxon>Clupei</taxon>
        <taxon>Clupeiformes</taxon>
        <taxon>Denticipitoidei</taxon>
        <taxon>Denticipitidae</taxon>
        <taxon>Denticeps</taxon>
    </lineage>
</organism>
<dbReference type="SMART" id="SM00369">
    <property type="entry name" value="LRR_TYP"/>
    <property type="match status" value="5"/>
</dbReference>
<dbReference type="InterPro" id="IPR001611">
    <property type="entry name" value="Leu-rich_rpt"/>
</dbReference>
<feature type="region of interest" description="Disordered" evidence="4">
    <location>
        <begin position="365"/>
        <end position="400"/>
    </location>
</feature>
<keyword evidence="3" id="KW-0677">Repeat</keyword>
<dbReference type="PANTHER" id="PTHR24364">
    <property type="entry name" value="LP06937P"/>
    <property type="match status" value="1"/>
</dbReference>
<name>A0AAY4AB42_9TELE</name>
<feature type="transmembrane region" description="Helical" evidence="5">
    <location>
        <begin position="309"/>
        <end position="329"/>
    </location>
</feature>
<protein>
    <recommendedName>
        <fullName evidence="11">Trophoblast glycoprotein-like</fullName>
    </recommendedName>
</protein>
<dbReference type="Proteomes" id="UP000694580">
    <property type="component" value="Chromosome 5"/>
</dbReference>
<evidence type="ECO:0000259" key="8">
    <source>
        <dbReference type="SMART" id="SM00082"/>
    </source>
</evidence>
<evidence type="ECO:0000256" key="6">
    <source>
        <dbReference type="SAM" id="SignalP"/>
    </source>
</evidence>
<dbReference type="InterPro" id="IPR052286">
    <property type="entry name" value="Wnt_signaling_inhibitor"/>
</dbReference>
<feature type="domain" description="LRRNT" evidence="7">
    <location>
        <begin position="24"/>
        <end position="58"/>
    </location>
</feature>
<feature type="compositionally biased region" description="Polar residues" evidence="4">
    <location>
        <begin position="368"/>
        <end position="400"/>
    </location>
</feature>
<dbReference type="SUPFAM" id="SSF52058">
    <property type="entry name" value="L domain-like"/>
    <property type="match status" value="1"/>
</dbReference>
<dbReference type="GeneTree" id="ENSGT00940000154868"/>
<dbReference type="Ensembl" id="ENSDCDT00010005481.1">
    <property type="protein sequence ID" value="ENSDCDP00010005295.1"/>
    <property type="gene ID" value="ENSDCDG00010002325.1"/>
</dbReference>
<dbReference type="InterPro" id="IPR000372">
    <property type="entry name" value="LRRNT"/>
</dbReference>